<evidence type="ECO:0000313" key="2">
    <source>
        <dbReference type="EMBL" id="AVE08464.1"/>
    </source>
</evidence>
<dbReference type="EMBL" id="CP025494">
    <property type="protein sequence ID" value="AVE08464.1"/>
    <property type="molecule type" value="Genomic_DNA"/>
</dbReference>
<dbReference type="CDD" id="cd07040">
    <property type="entry name" value="HP"/>
    <property type="match status" value="1"/>
</dbReference>
<dbReference type="RefSeq" id="WP_104996168.1">
    <property type="nucleotide sequence ID" value="NZ_CP025494.1"/>
</dbReference>
<name>A0A2L1JIZ7_9PSED</name>
<keyword evidence="1" id="KW-0812">Transmembrane</keyword>
<feature type="transmembrane region" description="Helical" evidence="1">
    <location>
        <begin position="27"/>
        <end position="45"/>
    </location>
</feature>
<accession>A0A2L1JIZ7</accession>
<reference evidence="2 3" key="1">
    <citation type="submission" date="2017-12" db="EMBL/GenBank/DDBJ databases">
        <title>Genome sequence of Pseudomonas palleroniana MAB3.</title>
        <authorList>
            <person name="Nascimento F.X."/>
        </authorList>
    </citation>
    <scope>NUCLEOTIDE SEQUENCE [LARGE SCALE GENOMIC DNA]</scope>
    <source>
        <strain evidence="2 3">MAB3</strain>
    </source>
</reference>
<dbReference type="Proteomes" id="UP000237830">
    <property type="component" value="Chromosome"/>
</dbReference>
<gene>
    <name evidence="2" type="ORF">CYL20_08665</name>
</gene>
<proteinExistence type="predicted"/>
<dbReference type="Gene3D" id="3.40.50.1240">
    <property type="entry name" value="Phosphoglycerate mutase-like"/>
    <property type="match status" value="1"/>
</dbReference>
<sequence length="226" mass="24016">MNSVADVTLSKSQSNGAMLKRWKKARLSLACVAVIGLLLAGFLFWPTTPVDLGVGNRLVTSGVLASWRNGDLIVLVRHEERCDRSSNPCFGPAEGLTINGTQQATNLGKAFNTLGMENTDVLASPATRTAQTAQFMFGKATLLSSPSAICGKAMGEELLPHKEPGRNLVVVTHSGCMSDLQTELGYPHADAAEYGSALFVQVLPNGKLKAVGSMKTEEWAAALKQL</sequence>
<evidence type="ECO:0000313" key="3">
    <source>
        <dbReference type="Proteomes" id="UP000237830"/>
    </source>
</evidence>
<keyword evidence="1" id="KW-0472">Membrane</keyword>
<evidence type="ECO:0000256" key="1">
    <source>
        <dbReference type="SAM" id="Phobius"/>
    </source>
</evidence>
<protein>
    <submittedName>
        <fullName evidence="2">Histidine phosphatase family protein</fullName>
    </submittedName>
</protein>
<dbReference type="InterPro" id="IPR029033">
    <property type="entry name" value="His_PPase_superfam"/>
</dbReference>
<keyword evidence="1" id="KW-1133">Transmembrane helix</keyword>
<organism evidence="2 3">
    <name type="scientific">Pseudomonas palleroniana</name>
    <dbReference type="NCBI Taxonomy" id="191390"/>
    <lineage>
        <taxon>Bacteria</taxon>
        <taxon>Pseudomonadati</taxon>
        <taxon>Pseudomonadota</taxon>
        <taxon>Gammaproteobacteria</taxon>
        <taxon>Pseudomonadales</taxon>
        <taxon>Pseudomonadaceae</taxon>
        <taxon>Pseudomonas</taxon>
    </lineage>
</organism>
<dbReference type="AlphaFoldDB" id="A0A2L1JIZ7"/>
<dbReference type="SUPFAM" id="SSF53254">
    <property type="entry name" value="Phosphoglycerate mutase-like"/>
    <property type="match status" value="1"/>
</dbReference>